<proteinExistence type="predicted"/>
<name>A0A8H5MA07_9AGAR</name>
<accession>A0A8H5MA07</accession>
<comment type="caution">
    <text evidence="1">The sequence shown here is derived from an EMBL/GenBank/DDBJ whole genome shotgun (WGS) entry which is preliminary data.</text>
</comment>
<keyword evidence="2" id="KW-1185">Reference proteome</keyword>
<dbReference type="Proteomes" id="UP000565441">
    <property type="component" value="Unassembled WGS sequence"/>
</dbReference>
<gene>
    <name evidence="1" type="ORF">D9615_002693</name>
</gene>
<reference evidence="1 2" key="1">
    <citation type="journal article" date="2020" name="ISME J.">
        <title>Uncovering the hidden diversity of litter-decomposition mechanisms in mushroom-forming fungi.</title>
        <authorList>
            <person name="Floudas D."/>
            <person name="Bentzer J."/>
            <person name="Ahren D."/>
            <person name="Johansson T."/>
            <person name="Persson P."/>
            <person name="Tunlid A."/>
        </authorList>
    </citation>
    <scope>NUCLEOTIDE SEQUENCE [LARGE SCALE GENOMIC DNA]</scope>
    <source>
        <strain evidence="1 2">CBS 661.87</strain>
    </source>
</reference>
<evidence type="ECO:0000313" key="1">
    <source>
        <dbReference type="EMBL" id="KAF5386272.1"/>
    </source>
</evidence>
<protein>
    <submittedName>
        <fullName evidence="1">Uncharacterized protein</fullName>
    </submittedName>
</protein>
<organism evidence="1 2">
    <name type="scientific">Tricholomella constricta</name>
    <dbReference type="NCBI Taxonomy" id="117010"/>
    <lineage>
        <taxon>Eukaryota</taxon>
        <taxon>Fungi</taxon>
        <taxon>Dikarya</taxon>
        <taxon>Basidiomycota</taxon>
        <taxon>Agaricomycotina</taxon>
        <taxon>Agaricomycetes</taxon>
        <taxon>Agaricomycetidae</taxon>
        <taxon>Agaricales</taxon>
        <taxon>Tricholomatineae</taxon>
        <taxon>Lyophyllaceae</taxon>
        <taxon>Tricholomella</taxon>
    </lineage>
</organism>
<evidence type="ECO:0000313" key="2">
    <source>
        <dbReference type="Proteomes" id="UP000565441"/>
    </source>
</evidence>
<sequence length="75" mass="8581">MDCDLVGPPSWADRSNAKWRAIAELGKRKKKDWLGLKAALASNEDTGRRLKKTKPNGKPEWLECHRARLAKKRAR</sequence>
<dbReference type="EMBL" id="JAACJP010000003">
    <property type="protein sequence ID" value="KAF5386272.1"/>
    <property type="molecule type" value="Genomic_DNA"/>
</dbReference>
<dbReference type="AlphaFoldDB" id="A0A8H5MA07"/>